<evidence type="ECO:0000256" key="4">
    <source>
        <dbReference type="ARBA" id="ARBA00023211"/>
    </source>
</evidence>
<sequence>MATTAADHNNHVPAFPQAAITPDYRKAQPEQAQPQLEQEEYYYTEEDGDREDFDDSHYEQINIESCIDRLLAASQHKHIGKTLCLDQAEVIAICRYAYNIFLDQPTLLELNPGVKIVGDIHGQYHDLIRLFQMSGFPPSSNYLFLGDYVDRGMYSLETILLLLCFKIKFPENFFLLRGNHESADVTRVYGFYDECKRRMNIKIWRHFVDVFNTMPIAALIGSRIFCVHGGLSPSMQTMEQITSIQRPVEIPEYGLLNDLLWSDPSDASPDWSENDRGVSVCFGTRNVDDFLARHDLDLVCRAHMVVEDGYEFFNQRRLVTIFSAPNYCGEFDNYGAVMTISKDLLCSFELLAPEEKVSVITITCLTGSFGRIGTVVDGQKMISPGSIQLLLLNDQEIGDSMHLERSNSCVYEE</sequence>
<dbReference type="FunFam" id="3.60.21.10:FF:000026">
    <property type="entry name" value="Serine/threonine-protein phosphatase"/>
    <property type="match status" value="1"/>
</dbReference>
<dbReference type="InterPro" id="IPR031675">
    <property type="entry name" value="STPPase_N"/>
</dbReference>
<dbReference type="EMBL" id="KE124003">
    <property type="protein sequence ID" value="EPB85817.1"/>
    <property type="molecule type" value="Genomic_DNA"/>
</dbReference>
<dbReference type="GO" id="GO:0005634">
    <property type="term" value="C:nucleus"/>
    <property type="evidence" value="ECO:0007669"/>
    <property type="project" value="TreeGrafter"/>
</dbReference>
<evidence type="ECO:0000256" key="1">
    <source>
        <dbReference type="ARBA" id="ARBA00022723"/>
    </source>
</evidence>
<keyword evidence="11" id="KW-1185">Reference proteome</keyword>
<comment type="catalytic activity">
    <reaction evidence="5">
        <text>O-phospho-L-seryl-[protein] + H2O = L-seryl-[protein] + phosphate</text>
        <dbReference type="Rhea" id="RHEA:20629"/>
        <dbReference type="Rhea" id="RHEA-COMP:9863"/>
        <dbReference type="Rhea" id="RHEA-COMP:11604"/>
        <dbReference type="ChEBI" id="CHEBI:15377"/>
        <dbReference type="ChEBI" id="CHEBI:29999"/>
        <dbReference type="ChEBI" id="CHEBI:43474"/>
        <dbReference type="ChEBI" id="CHEBI:83421"/>
        <dbReference type="EC" id="3.1.3.16"/>
    </reaction>
</comment>
<keyword evidence="2 7" id="KW-0378">Hydrolase</keyword>
<evidence type="ECO:0000313" key="11">
    <source>
        <dbReference type="Proteomes" id="UP000014254"/>
    </source>
</evidence>
<name>S2JBN2_MUCC1</name>
<keyword evidence="3" id="KW-0904">Protein phosphatase</keyword>
<feature type="domain" description="Serine/threonine specific protein phosphatases" evidence="9">
    <location>
        <begin position="176"/>
        <end position="181"/>
    </location>
</feature>
<dbReference type="OMA" id="CYDCMPV"/>
<dbReference type="STRING" id="1220926.S2JBN2"/>
<dbReference type="AlphaFoldDB" id="S2JBN2"/>
<dbReference type="SMART" id="SM00156">
    <property type="entry name" value="PP2Ac"/>
    <property type="match status" value="1"/>
</dbReference>
<dbReference type="GO" id="GO:0004722">
    <property type="term" value="F:protein serine/threonine phosphatase activity"/>
    <property type="evidence" value="ECO:0007669"/>
    <property type="project" value="UniProtKB-EC"/>
</dbReference>
<evidence type="ECO:0000256" key="7">
    <source>
        <dbReference type="RuleBase" id="RU004273"/>
    </source>
</evidence>
<feature type="region of interest" description="Disordered" evidence="8">
    <location>
        <begin position="1"/>
        <end position="37"/>
    </location>
</feature>
<dbReference type="PANTHER" id="PTHR11668">
    <property type="entry name" value="SERINE/THREONINE PROTEIN PHOSPHATASE"/>
    <property type="match status" value="1"/>
</dbReference>
<dbReference type="VEuPathDB" id="FungiDB:HMPREF1544_07399"/>
<dbReference type="OrthoDB" id="1930084at2759"/>
<dbReference type="PROSITE" id="PS00125">
    <property type="entry name" value="SER_THR_PHOSPHATASE"/>
    <property type="match status" value="1"/>
</dbReference>
<dbReference type="GO" id="GO:0005737">
    <property type="term" value="C:cytoplasm"/>
    <property type="evidence" value="ECO:0007669"/>
    <property type="project" value="TreeGrafter"/>
</dbReference>
<comment type="similarity">
    <text evidence="7">Belongs to the PPP phosphatase family.</text>
</comment>
<evidence type="ECO:0000256" key="8">
    <source>
        <dbReference type="SAM" id="MobiDB-lite"/>
    </source>
</evidence>
<protein>
    <recommendedName>
        <fullName evidence="7">Serine/threonine-protein phosphatase</fullName>
        <ecNumber evidence="7">3.1.3.16</ecNumber>
    </recommendedName>
</protein>
<dbReference type="eggNOG" id="KOG0374">
    <property type="taxonomic scope" value="Eukaryota"/>
</dbReference>
<proteinExistence type="inferred from homology"/>
<evidence type="ECO:0000313" key="10">
    <source>
        <dbReference type="EMBL" id="EPB85817.1"/>
    </source>
</evidence>
<dbReference type="PANTHER" id="PTHR11668:SF484">
    <property type="entry name" value="SERINE_THREONINE-PROTEIN PHOSPHATASE PP-Z1-RELATED"/>
    <property type="match status" value="1"/>
</dbReference>
<dbReference type="Pfam" id="PF00149">
    <property type="entry name" value="Metallophos"/>
    <property type="match status" value="1"/>
</dbReference>
<dbReference type="GO" id="GO:0046872">
    <property type="term" value="F:metal ion binding"/>
    <property type="evidence" value="ECO:0007669"/>
    <property type="project" value="UniProtKB-KW"/>
</dbReference>
<dbReference type="Pfam" id="PF16891">
    <property type="entry name" value="STPPase_N"/>
    <property type="match status" value="1"/>
</dbReference>
<gene>
    <name evidence="10" type="ORF">HMPREF1544_07399</name>
</gene>
<dbReference type="InterPro" id="IPR004843">
    <property type="entry name" value="Calcineurin-like_PHP"/>
</dbReference>
<evidence type="ECO:0000256" key="2">
    <source>
        <dbReference type="ARBA" id="ARBA00022801"/>
    </source>
</evidence>
<dbReference type="PRINTS" id="PR00114">
    <property type="entry name" value="STPHPHTASE"/>
</dbReference>
<evidence type="ECO:0000256" key="3">
    <source>
        <dbReference type="ARBA" id="ARBA00022912"/>
    </source>
</evidence>
<evidence type="ECO:0000256" key="6">
    <source>
        <dbReference type="ARBA" id="ARBA00048336"/>
    </source>
</evidence>
<dbReference type="InterPro" id="IPR029052">
    <property type="entry name" value="Metallo-depent_PP-like"/>
</dbReference>
<reference evidence="11" key="1">
    <citation type="submission" date="2013-05" db="EMBL/GenBank/DDBJ databases">
        <title>The Genome sequence of Mucor circinelloides f. circinelloides 1006PhL.</title>
        <authorList>
            <consortium name="The Broad Institute Genomics Platform"/>
            <person name="Cuomo C."/>
            <person name="Earl A."/>
            <person name="Findley K."/>
            <person name="Lee S.C."/>
            <person name="Walker B."/>
            <person name="Young S."/>
            <person name="Zeng Q."/>
            <person name="Gargeya S."/>
            <person name="Fitzgerald M."/>
            <person name="Haas B."/>
            <person name="Abouelleil A."/>
            <person name="Allen A.W."/>
            <person name="Alvarado L."/>
            <person name="Arachchi H.M."/>
            <person name="Berlin A.M."/>
            <person name="Chapman S.B."/>
            <person name="Gainer-Dewar J."/>
            <person name="Goldberg J."/>
            <person name="Griggs A."/>
            <person name="Gujja S."/>
            <person name="Hansen M."/>
            <person name="Howarth C."/>
            <person name="Imamovic A."/>
            <person name="Ireland A."/>
            <person name="Larimer J."/>
            <person name="McCowan C."/>
            <person name="Murphy C."/>
            <person name="Pearson M."/>
            <person name="Poon T.W."/>
            <person name="Priest M."/>
            <person name="Roberts A."/>
            <person name="Saif S."/>
            <person name="Shea T."/>
            <person name="Sisk P."/>
            <person name="Sykes S."/>
            <person name="Wortman J."/>
            <person name="Nusbaum C."/>
            <person name="Birren B."/>
        </authorList>
    </citation>
    <scope>NUCLEOTIDE SEQUENCE [LARGE SCALE GENOMIC DNA]</scope>
    <source>
        <strain evidence="11">1006PhL</strain>
    </source>
</reference>
<dbReference type="EC" id="3.1.3.16" evidence="7"/>
<keyword evidence="1" id="KW-0479">Metal-binding</keyword>
<evidence type="ECO:0000256" key="5">
    <source>
        <dbReference type="ARBA" id="ARBA00047761"/>
    </source>
</evidence>
<dbReference type="Proteomes" id="UP000014254">
    <property type="component" value="Unassembled WGS sequence"/>
</dbReference>
<dbReference type="SUPFAM" id="SSF56300">
    <property type="entry name" value="Metallo-dependent phosphatases"/>
    <property type="match status" value="1"/>
</dbReference>
<organism evidence="10 11">
    <name type="scientific">Mucor circinelloides f. circinelloides (strain 1006PhL)</name>
    <name type="common">Mucormycosis agent</name>
    <name type="synonym">Calyptromyces circinelloides</name>
    <dbReference type="NCBI Taxonomy" id="1220926"/>
    <lineage>
        <taxon>Eukaryota</taxon>
        <taxon>Fungi</taxon>
        <taxon>Fungi incertae sedis</taxon>
        <taxon>Mucoromycota</taxon>
        <taxon>Mucoromycotina</taxon>
        <taxon>Mucoromycetes</taxon>
        <taxon>Mucorales</taxon>
        <taxon>Mucorineae</taxon>
        <taxon>Mucoraceae</taxon>
        <taxon>Mucor</taxon>
    </lineage>
</organism>
<dbReference type="Gene3D" id="3.60.21.10">
    <property type="match status" value="1"/>
</dbReference>
<dbReference type="InterPro" id="IPR006186">
    <property type="entry name" value="Ser/Thr-sp_prot-phosphatase"/>
</dbReference>
<dbReference type="InParanoid" id="S2JBN2"/>
<accession>S2JBN2</accession>
<evidence type="ECO:0000259" key="9">
    <source>
        <dbReference type="PROSITE" id="PS00125"/>
    </source>
</evidence>
<dbReference type="InterPro" id="IPR050341">
    <property type="entry name" value="PP1_catalytic_subunit"/>
</dbReference>
<comment type="catalytic activity">
    <reaction evidence="6 7">
        <text>O-phospho-L-threonyl-[protein] + H2O = L-threonyl-[protein] + phosphate</text>
        <dbReference type="Rhea" id="RHEA:47004"/>
        <dbReference type="Rhea" id="RHEA-COMP:11060"/>
        <dbReference type="Rhea" id="RHEA-COMP:11605"/>
        <dbReference type="ChEBI" id="CHEBI:15377"/>
        <dbReference type="ChEBI" id="CHEBI:30013"/>
        <dbReference type="ChEBI" id="CHEBI:43474"/>
        <dbReference type="ChEBI" id="CHEBI:61977"/>
        <dbReference type="EC" id="3.1.3.16"/>
    </reaction>
</comment>
<keyword evidence="4" id="KW-0464">Manganese</keyword>